<dbReference type="STRING" id="75922.BST47_13410"/>
<name>A0A1X0JQ91_9MYCO</name>
<gene>
    <name evidence="2" type="ORF">BST47_13410</name>
</gene>
<proteinExistence type="predicted"/>
<evidence type="ECO:0000313" key="3">
    <source>
        <dbReference type="Proteomes" id="UP000192411"/>
    </source>
</evidence>
<dbReference type="AlphaFoldDB" id="A0A1X0JQ91"/>
<evidence type="ECO:0000256" key="1">
    <source>
        <dbReference type="SAM" id="MobiDB-lite"/>
    </source>
</evidence>
<dbReference type="OrthoDB" id="4923808at2"/>
<evidence type="ECO:0000313" key="2">
    <source>
        <dbReference type="EMBL" id="ORB65109.1"/>
    </source>
</evidence>
<reference evidence="2 3" key="1">
    <citation type="submission" date="2017-02" db="EMBL/GenBank/DDBJ databases">
        <title>The new phylogeny of genus Mycobacterium.</title>
        <authorList>
            <person name="Tortoli E."/>
            <person name="Trovato A."/>
            <person name="Cirillo D.M."/>
        </authorList>
    </citation>
    <scope>NUCLEOTIDE SEQUENCE [LARGE SCALE GENOMIC DNA]</scope>
    <source>
        <strain evidence="2 3">DSM 44338</strain>
    </source>
</reference>
<dbReference type="EMBL" id="MVIM01000006">
    <property type="protein sequence ID" value="ORB65109.1"/>
    <property type="molecule type" value="Genomic_DNA"/>
</dbReference>
<dbReference type="RefSeq" id="WP_083126013.1">
    <property type="nucleotide sequence ID" value="NZ_MVIM01000006.1"/>
</dbReference>
<comment type="caution">
    <text evidence="2">The sequence shown here is derived from an EMBL/GenBank/DDBJ whole genome shotgun (WGS) entry which is preliminary data.</text>
</comment>
<keyword evidence="3" id="KW-1185">Reference proteome</keyword>
<protein>
    <submittedName>
        <fullName evidence="2">Uncharacterized protein</fullName>
    </submittedName>
</protein>
<feature type="compositionally biased region" description="Basic and acidic residues" evidence="1">
    <location>
        <begin position="231"/>
        <end position="248"/>
    </location>
</feature>
<sequence>MTKQHTPRDAVAALLADPVLPPGDDERFVGFGIMGLPFANGHYLAMRQIPATTFAPPYVSVWHRDPSCNWTFYATTPGQQSCARYFSSATPNDAVQCDIDVTWTGPQSVRIEIPGSLQWTVELQSVAATRLMGRIGDWLPASAWTDPAALRRLSAVARPMLGVGDIRLTGRAPNGQCYMMAPSQLWVVSDSQAVLNGRDLGPSGPLLRQARLGDFRMPQRGIGMVGSGHFETFDPRRHRSAEREAAYA</sequence>
<dbReference type="Proteomes" id="UP000192411">
    <property type="component" value="Unassembled WGS sequence"/>
</dbReference>
<organism evidence="2 3">
    <name type="scientific">Mycolicibacterium tusciae</name>
    <dbReference type="NCBI Taxonomy" id="75922"/>
    <lineage>
        <taxon>Bacteria</taxon>
        <taxon>Bacillati</taxon>
        <taxon>Actinomycetota</taxon>
        <taxon>Actinomycetes</taxon>
        <taxon>Mycobacteriales</taxon>
        <taxon>Mycobacteriaceae</taxon>
        <taxon>Mycolicibacterium</taxon>
    </lineage>
</organism>
<accession>A0A1X0JQ91</accession>
<feature type="region of interest" description="Disordered" evidence="1">
    <location>
        <begin position="226"/>
        <end position="248"/>
    </location>
</feature>